<evidence type="ECO:0000256" key="2">
    <source>
        <dbReference type="ARBA" id="ARBA00022723"/>
    </source>
</evidence>
<dbReference type="Pfam" id="PF00320">
    <property type="entry name" value="GATA"/>
    <property type="match status" value="2"/>
</dbReference>
<evidence type="ECO:0000256" key="4">
    <source>
        <dbReference type="ARBA" id="ARBA00022833"/>
    </source>
</evidence>
<dbReference type="InterPro" id="IPR039355">
    <property type="entry name" value="Transcription_factor_GATA"/>
</dbReference>
<dbReference type="EMBL" id="HG973419">
    <property type="protein sequence ID" value="CDO67958.1"/>
    <property type="molecule type" value="mRNA"/>
</dbReference>
<keyword evidence="3 6" id="KW-0863">Zinc-finger</keyword>
<feature type="domain" description="GATA-type" evidence="8">
    <location>
        <begin position="304"/>
        <end position="358"/>
    </location>
</feature>
<dbReference type="SMART" id="SM00401">
    <property type="entry name" value="ZnF_GATA"/>
    <property type="match status" value="2"/>
</dbReference>
<feature type="region of interest" description="Disordered" evidence="7">
    <location>
        <begin position="141"/>
        <end position="170"/>
    </location>
</feature>
<feature type="domain" description="GATA-type" evidence="8">
    <location>
        <begin position="358"/>
        <end position="412"/>
    </location>
</feature>
<dbReference type="SUPFAM" id="SSF57716">
    <property type="entry name" value="Glucocorticoid receptor-like (DNA-binding domain)"/>
    <property type="match status" value="2"/>
</dbReference>
<dbReference type="PROSITE" id="PS00344">
    <property type="entry name" value="GATA_ZN_FINGER_1"/>
    <property type="match status" value="2"/>
</dbReference>
<sequence>MSFGVGQVTSFPPLLSPPEQHQQQNHHQQQHHHQFVTAHHGYAGPQHHASTDSITSNLLVAPSYYSGEVAAGAASSAHGNHPYFGSEPSIPQPANAGAAAGGGQTVVNGISAPMFRQQPFCPNMSWSTSIKATTFPPVTSHASVSATPAPTSPPAAPWYTGKSSPNQSPLPLIQQNSTVFTFPTPPTGAKLAREGSLPGSLVDLSIVDLRSMWQHPPSSTGPHNTHNTHHSTSGESASTSLPPLTELSQGQASNIDVSTGSPSMSDQLENTMPMNNSGATSLPTLQPIEMDGYVMDAQSDTLEDMENRECANCHISETPLWRRDRDGSYLCNACGLYTKMNGAHRPLQKSKKRSNTPKKTGQVCANCKTTTTTLWRRNPTNSETVCNACGLYQKLHGVSRPLTMKKDVIQTRNRKSANGKGRKGERSPAGNIVGMQTHFGRLQSSSPSVAAGVGGAAAVTAPSGAVIAATDYAAAYGVPPYHHAHQTAAAAPMQATSFQTYTAGMVMAMPSALKTRSPPSGFALSNPSNTVFPHLLSSQTATA</sequence>
<dbReference type="PRINTS" id="PR00619">
    <property type="entry name" value="GATAZNFINGER"/>
</dbReference>
<feature type="region of interest" description="Disordered" evidence="7">
    <location>
        <begin position="412"/>
        <end position="431"/>
    </location>
</feature>
<comment type="subcellular location">
    <subcellularLocation>
        <location evidence="1">Nucleus</location>
    </subcellularLocation>
</comment>
<organism evidence="9">
    <name type="scientific">Sycon ciliatum</name>
    <dbReference type="NCBI Taxonomy" id="27933"/>
    <lineage>
        <taxon>Eukaryota</taxon>
        <taxon>Metazoa</taxon>
        <taxon>Porifera</taxon>
        <taxon>Calcarea</taxon>
        <taxon>Calcaronea</taxon>
        <taxon>Leucosolenida</taxon>
        <taxon>Sycettidae</taxon>
        <taxon>Sycon</taxon>
    </lineage>
</organism>
<feature type="compositionally biased region" description="Polar residues" evidence="7">
    <location>
        <begin position="235"/>
        <end position="246"/>
    </location>
</feature>
<proteinExistence type="evidence at transcript level"/>
<dbReference type="GO" id="GO:0000981">
    <property type="term" value="F:DNA-binding transcription factor activity, RNA polymerase II-specific"/>
    <property type="evidence" value="ECO:0007669"/>
    <property type="project" value="TreeGrafter"/>
</dbReference>
<dbReference type="Gene3D" id="3.30.50.10">
    <property type="entry name" value="Erythroid Transcription Factor GATA-1, subunit A"/>
    <property type="match status" value="2"/>
</dbReference>
<dbReference type="InterPro" id="IPR013088">
    <property type="entry name" value="Znf_NHR/GATA"/>
</dbReference>
<evidence type="ECO:0000313" key="9">
    <source>
        <dbReference type="EMBL" id="CDO67958.1"/>
    </source>
</evidence>
<evidence type="ECO:0000256" key="7">
    <source>
        <dbReference type="SAM" id="MobiDB-lite"/>
    </source>
</evidence>
<feature type="compositionally biased region" description="Low complexity" evidence="7">
    <location>
        <begin position="218"/>
        <end position="234"/>
    </location>
</feature>
<feature type="compositionally biased region" description="Polar residues" evidence="7">
    <location>
        <begin position="161"/>
        <end position="170"/>
    </location>
</feature>
<gene>
    <name evidence="9" type="primary">Gata</name>
</gene>
<feature type="compositionally biased region" description="Basic residues" evidence="7">
    <location>
        <begin position="412"/>
        <end position="423"/>
    </location>
</feature>
<evidence type="ECO:0000256" key="5">
    <source>
        <dbReference type="ARBA" id="ARBA00023242"/>
    </source>
</evidence>
<dbReference type="CDD" id="cd00202">
    <property type="entry name" value="ZnF_GATA"/>
    <property type="match status" value="2"/>
</dbReference>
<dbReference type="GO" id="GO:0045165">
    <property type="term" value="P:cell fate commitment"/>
    <property type="evidence" value="ECO:0007669"/>
    <property type="project" value="TreeGrafter"/>
</dbReference>
<name>A0A077SQT6_9METZ</name>
<dbReference type="PANTHER" id="PTHR10071">
    <property type="entry name" value="TRANSCRIPTION FACTOR GATA FAMILY MEMBER"/>
    <property type="match status" value="1"/>
</dbReference>
<feature type="region of interest" description="Disordered" evidence="7">
    <location>
        <begin position="213"/>
        <end position="246"/>
    </location>
</feature>
<dbReference type="GO" id="GO:0000978">
    <property type="term" value="F:RNA polymerase II cis-regulatory region sequence-specific DNA binding"/>
    <property type="evidence" value="ECO:0007669"/>
    <property type="project" value="TreeGrafter"/>
</dbReference>
<evidence type="ECO:0000256" key="3">
    <source>
        <dbReference type="ARBA" id="ARBA00022771"/>
    </source>
</evidence>
<dbReference type="GO" id="GO:0005634">
    <property type="term" value="C:nucleus"/>
    <property type="evidence" value="ECO:0007669"/>
    <property type="project" value="UniProtKB-SubCell"/>
</dbReference>
<accession>A0A077SQT6</accession>
<dbReference type="GO" id="GO:0045944">
    <property type="term" value="P:positive regulation of transcription by RNA polymerase II"/>
    <property type="evidence" value="ECO:0007669"/>
    <property type="project" value="TreeGrafter"/>
</dbReference>
<dbReference type="AlphaFoldDB" id="A0A077SQT6"/>
<keyword evidence="5" id="KW-0539">Nucleus</keyword>
<reference evidence="9" key="1">
    <citation type="journal article" date="2014" name="Nat. Commun.">
        <title>Developmental gene expression provides clues to relationships between sponge and eumetazoan body plans.</title>
        <authorList>
            <person name="Leininger S."/>
            <person name="Adamski M."/>
            <person name="Bergum B."/>
            <person name="Guder C."/>
            <person name="Liu J."/>
            <person name="Laplante M."/>
            <person name="Brate J."/>
            <person name="Hoffmann F."/>
            <person name="Fortunato S."/>
            <person name="Jordal S."/>
            <person name="Rapp H.T."/>
            <person name="Adamska M."/>
        </authorList>
    </citation>
    <scope>NUCLEOTIDE SEQUENCE</scope>
</reference>
<dbReference type="PANTHER" id="PTHR10071:SF281">
    <property type="entry name" value="BOX A-BINDING FACTOR-RELATED"/>
    <property type="match status" value="1"/>
</dbReference>
<dbReference type="GO" id="GO:0008270">
    <property type="term" value="F:zinc ion binding"/>
    <property type="evidence" value="ECO:0007669"/>
    <property type="project" value="UniProtKB-KW"/>
</dbReference>
<evidence type="ECO:0000259" key="8">
    <source>
        <dbReference type="PROSITE" id="PS50114"/>
    </source>
</evidence>
<protein>
    <submittedName>
        <fullName evidence="9">Gata factor SciGata</fullName>
    </submittedName>
</protein>
<evidence type="ECO:0000256" key="6">
    <source>
        <dbReference type="PROSITE-ProRule" id="PRU00094"/>
    </source>
</evidence>
<evidence type="ECO:0000256" key="1">
    <source>
        <dbReference type="ARBA" id="ARBA00004123"/>
    </source>
</evidence>
<keyword evidence="4" id="KW-0862">Zinc</keyword>
<dbReference type="GO" id="GO:0000122">
    <property type="term" value="P:negative regulation of transcription by RNA polymerase II"/>
    <property type="evidence" value="ECO:0007669"/>
    <property type="project" value="TreeGrafter"/>
</dbReference>
<dbReference type="InterPro" id="IPR000679">
    <property type="entry name" value="Znf_GATA"/>
</dbReference>
<keyword evidence="2" id="KW-0479">Metal-binding</keyword>
<feature type="region of interest" description="Disordered" evidence="7">
    <location>
        <begin position="1"/>
        <end position="34"/>
    </location>
</feature>
<dbReference type="PROSITE" id="PS50114">
    <property type="entry name" value="GATA_ZN_FINGER_2"/>
    <property type="match status" value="2"/>
</dbReference>